<sequence>MSLLRANLMLIALFCHQATIFEPGIASSDEQERAASHSYLPFFEQTARRAVSMNRLLVGALLSLETAASYAAATPSSAFSKRIFSLLPRSIPEPSTPPLFLTAILAIVLGCVLRVLSFRAMRRLFTYELSVSAGHKLVTCGPGPYAVVRPPGYTALVVVQFSLPLLLAPGSGSWWWGAGVAHTWLGHAVAGAWGALLRGGTVILRRA</sequence>
<reference evidence="1" key="2">
    <citation type="journal article" date="2022" name="New Phytol.">
        <title>Evolutionary transition to the ectomycorrhizal habit in the genomes of a hyperdiverse lineage of mushroom-forming fungi.</title>
        <authorList>
            <person name="Looney B."/>
            <person name="Miyauchi S."/>
            <person name="Morin E."/>
            <person name="Drula E."/>
            <person name="Courty P.E."/>
            <person name="Kohler A."/>
            <person name="Kuo A."/>
            <person name="LaButti K."/>
            <person name="Pangilinan J."/>
            <person name="Lipzen A."/>
            <person name="Riley R."/>
            <person name="Andreopoulos W."/>
            <person name="He G."/>
            <person name="Johnson J."/>
            <person name="Nolan M."/>
            <person name="Tritt A."/>
            <person name="Barry K.W."/>
            <person name="Grigoriev I.V."/>
            <person name="Nagy L.G."/>
            <person name="Hibbett D."/>
            <person name="Henrissat B."/>
            <person name="Matheny P.B."/>
            <person name="Labbe J."/>
            <person name="Martin F.M."/>
        </authorList>
    </citation>
    <scope>NUCLEOTIDE SEQUENCE</scope>
    <source>
        <strain evidence="1">FP105234-sp</strain>
    </source>
</reference>
<keyword evidence="2" id="KW-1185">Reference proteome</keyword>
<reference evidence="1" key="1">
    <citation type="submission" date="2021-02" db="EMBL/GenBank/DDBJ databases">
        <authorList>
            <consortium name="DOE Joint Genome Institute"/>
            <person name="Ahrendt S."/>
            <person name="Looney B.P."/>
            <person name="Miyauchi S."/>
            <person name="Morin E."/>
            <person name="Drula E."/>
            <person name="Courty P.E."/>
            <person name="Chicoki N."/>
            <person name="Fauchery L."/>
            <person name="Kohler A."/>
            <person name="Kuo A."/>
            <person name="Labutti K."/>
            <person name="Pangilinan J."/>
            <person name="Lipzen A."/>
            <person name="Riley R."/>
            <person name="Andreopoulos W."/>
            <person name="He G."/>
            <person name="Johnson J."/>
            <person name="Barry K.W."/>
            <person name="Grigoriev I.V."/>
            <person name="Nagy L."/>
            <person name="Hibbett D."/>
            <person name="Henrissat B."/>
            <person name="Matheny P.B."/>
            <person name="Labbe J."/>
            <person name="Martin F."/>
        </authorList>
    </citation>
    <scope>NUCLEOTIDE SEQUENCE</scope>
    <source>
        <strain evidence="1">FP105234-sp</strain>
    </source>
</reference>
<gene>
    <name evidence="1" type="ORF">FA95DRAFT_1613481</name>
</gene>
<name>A0ACB8R3W6_9AGAM</name>
<protein>
    <submittedName>
        <fullName evidence="1">Uncharacterized protein</fullName>
    </submittedName>
</protein>
<evidence type="ECO:0000313" key="1">
    <source>
        <dbReference type="EMBL" id="KAI0038316.1"/>
    </source>
</evidence>
<evidence type="ECO:0000313" key="2">
    <source>
        <dbReference type="Proteomes" id="UP000814033"/>
    </source>
</evidence>
<proteinExistence type="predicted"/>
<dbReference type="Proteomes" id="UP000814033">
    <property type="component" value="Unassembled WGS sequence"/>
</dbReference>
<comment type="caution">
    <text evidence="1">The sequence shown here is derived from an EMBL/GenBank/DDBJ whole genome shotgun (WGS) entry which is preliminary data.</text>
</comment>
<organism evidence="1 2">
    <name type="scientific">Auriscalpium vulgare</name>
    <dbReference type="NCBI Taxonomy" id="40419"/>
    <lineage>
        <taxon>Eukaryota</taxon>
        <taxon>Fungi</taxon>
        <taxon>Dikarya</taxon>
        <taxon>Basidiomycota</taxon>
        <taxon>Agaricomycotina</taxon>
        <taxon>Agaricomycetes</taxon>
        <taxon>Russulales</taxon>
        <taxon>Auriscalpiaceae</taxon>
        <taxon>Auriscalpium</taxon>
    </lineage>
</organism>
<accession>A0ACB8R3W6</accession>
<dbReference type="EMBL" id="MU276532">
    <property type="protein sequence ID" value="KAI0038316.1"/>
    <property type="molecule type" value="Genomic_DNA"/>
</dbReference>